<evidence type="ECO:0000313" key="4">
    <source>
        <dbReference type="Proteomes" id="UP001437256"/>
    </source>
</evidence>
<evidence type="ECO:0000259" key="2">
    <source>
        <dbReference type="PROSITE" id="PS00028"/>
    </source>
</evidence>
<accession>A0ABR3A1U6</accession>
<reference evidence="3 4" key="1">
    <citation type="submission" date="2024-05" db="EMBL/GenBank/DDBJ databases">
        <title>A draft genome resource for the thread blight pathogen Marasmius tenuissimus strain MS-2.</title>
        <authorList>
            <person name="Yulfo-Soto G.E."/>
            <person name="Baruah I.K."/>
            <person name="Amoako-Attah I."/>
            <person name="Bukari Y."/>
            <person name="Meinhardt L.W."/>
            <person name="Bailey B.A."/>
            <person name="Cohen S.P."/>
        </authorList>
    </citation>
    <scope>NUCLEOTIDE SEQUENCE [LARGE SCALE GENOMIC DNA]</scope>
    <source>
        <strain evidence="3 4">MS-2</strain>
    </source>
</reference>
<organism evidence="3 4">
    <name type="scientific">Marasmius tenuissimus</name>
    <dbReference type="NCBI Taxonomy" id="585030"/>
    <lineage>
        <taxon>Eukaryota</taxon>
        <taxon>Fungi</taxon>
        <taxon>Dikarya</taxon>
        <taxon>Basidiomycota</taxon>
        <taxon>Agaricomycotina</taxon>
        <taxon>Agaricomycetes</taxon>
        <taxon>Agaricomycetidae</taxon>
        <taxon>Agaricales</taxon>
        <taxon>Marasmiineae</taxon>
        <taxon>Marasmiaceae</taxon>
        <taxon>Marasmius</taxon>
    </lineage>
</organism>
<comment type="caution">
    <text evidence="3">The sequence shown here is derived from an EMBL/GenBank/DDBJ whole genome shotgun (WGS) entry which is preliminary data.</text>
</comment>
<feature type="domain" description="C2H2-type" evidence="2">
    <location>
        <begin position="341"/>
        <end position="364"/>
    </location>
</feature>
<dbReference type="InterPro" id="IPR013087">
    <property type="entry name" value="Znf_C2H2_type"/>
</dbReference>
<feature type="region of interest" description="Disordered" evidence="1">
    <location>
        <begin position="418"/>
        <end position="442"/>
    </location>
</feature>
<dbReference type="InterPro" id="IPR022698">
    <property type="entry name" value="OrsD"/>
</dbReference>
<name>A0ABR3A1U6_9AGAR</name>
<protein>
    <recommendedName>
        <fullName evidence="2">C2H2-type domain-containing protein</fullName>
    </recommendedName>
</protein>
<feature type="region of interest" description="Disordered" evidence="1">
    <location>
        <begin position="1137"/>
        <end position="1187"/>
    </location>
</feature>
<evidence type="ECO:0000256" key="1">
    <source>
        <dbReference type="SAM" id="MobiDB-lite"/>
    </source>
</evidence>
<feature type="compositionally biased region" description="Basic and acidic residues" evidence="1">
    <location>
        <begin position="424"/>
        <end position="442"/>
    </location>
</feature>
<feature type="compositionally biased region" description="Polar residues" evidence="1">
    <location>
        <begin position="1139"/>
        <end position="1150"/>
    </location>
</feature>
<proteinExistence type="predicted"/>
<dbReference type="Proteomes" id="UP001437256">
    <property type="component" value="Unassembled WGS sequence"/>
</dbReference>
<dbReference type="Pfam" id="PF12013">
    <property type="entry name" value="OrsD"/>
    <property type="match status" value="1"/>
</dbReference>
<gene>
    <name evidence="3" type="ORF">AAF712_005687</name>
</gene>
<sequence>MARKNTKSQRILCDRPGCHYRDQGTDERGHRSQYHSFYHDIEYQGIKRRVERGLDGKIPCPCGDPSHSRHNFQFVRKICKHHTEKTARKWQDRRSSYSDINKKLLISCNIDFEDDFDEEETEDTDQIWEGYEVQLAGDEEEPEEEDVTFTREEEYGQDVGRQSLQIRSQTDFNEAVEEQGIEMADGEVGDDVEEGAGCLMGVENAGPSDNAADVDINECFGADDVVLSDEEGETEEEEEQADELLPHKTFLGEYDLKVEPRFRLTICVDCKKVILPNQAFGHLRLQHAIKTRRPDDPFRPPLNSSIEDSIRALGGFDPLPIPTASPIPYIPGVKYDYGYRCPVQNCWKIYDQHRYFNRHWSEAHPKRNRPAPHQRRKVPYQVTCYFRGDTRFTKFAVLLPTNSSPITTQKSLAFETVMSRHKPRNSDPPEAEPRDSTRDRIMQETGWQRRLNNVSPRRLRRTIQPPTTAAEKHLEMLKGGVRAYYVSTRNALAGDGIEVETMKYLHSGTKGKSHSRAFNRLQHLETVHKYSDRITQFLLLLVRSRHAEVPGHSIHLHPKTASYVDSLEETLKKHNPSKEEIGEHVHLVMWSLMKNKSAQAESDSLMCPVVSLLLATHLDNDGALPHPEKISQHLAALQWCLRVTAAKKIMNLKGKREISCFEAYELIEDYVIRNKRTLFGRVKKYLDIFQNLSTTENSVPTIDISRDGGVIRVGQHAFRVQNFIDSIRVELTTTTEKLRIACREFPQFDQLLNDITHRLNLPSDHDLWIFDDPKQTGKGHSFLKQESNGMHEHRDLLLAWICSRPEFFHQIDTHEVTPRVNNIRKWIREVDDIMKSLLYLVYCTSGGCARGTEMENIRYANLSEHTSRDAFIHNGILVIVTPYNKTQSATGTKKVIARAPAVGVSKLLIFILWQVYRACHKLFSFIANSPEDRVRADRYRYELFVFSGETMTSTMVSDILRHFTGHYVDKKLGLADFRQVMSYLLLKKTDTFFEETEDSDRVAATHQHFGHSLAMGKKHYAVDAATSKRRLTPDDFLRMLRISFSWQSSIGLLPDALRTRLRTHDVDCEMVDQLADQVTLRLSEQLKPQILETTSQLVTRVVEEASQQVAHQAIPQLVQMLSQQLPQSIIQAFQSSISPRASTQSTQGRSSQKRKAPPEEGSTVRAPPKRSISDPSATKIPRGERSR</sequence>
<dbReference type="PROSITE" id="PS00028">
    <property type="entry name" value="ZINC_FINGER_C2H2_1"/>
    <property type="match status" value="1"/>
</dbReference>
<keyword evidence="4" id="KW-1185">Reference proteome</keyword>
<evidence type="ECO:0000313" key="3">
    <source>
        <dbReference type="EMBL" id="KAL0067289.1"/>
    </source>
</evidence>
<dbReference type="EMBL" id="JBBXMP010000027">
    <property type="protein sequence ID" value="KAL0067289.1"/>
    <property type="molecule type" value="Genomic_DNA"/>
</dbReference>